<comment type="caution">
    <text evidence="1">The sequence shown here is derived from an EMBL/GenBank/DDBJ whole genome shotgun (WGS) entry which is preliminary data.</text>
</comment>
<dbReference type="EMBL" id="MU277187">
    <property type="protein sequence ID" value="KAI0068771.1"/>
    <property type="molecule type" value="Genomic_DNA"/>
</dbReference>
<gene>
    <name evidence="1" type="ORF">BV25DRAFT_1817680</name>
</gene>
<evidence type="ECO:0000313" key="1">
    <source>
        <dbReference type="EMBL" id="KAI0068771.1"/>
    </source>
</evidence>
<reference evidence="1" key="2">
    <citation type="journal article" date="2022" name="New Phytol.">
        <title>Evolutionary transition to the ectomycorrhizal habit in the genomes of a hyperdiverse lineage of mushroom-forming fungi.</title>
        <authorList>
            <person name="Looney B."/>
            <person name="Miyauchi S."/>
            <person name="Morin E."/>
            <person name="Drula E."/>
            <person name="Courty P.E."/>
            <person name="Kohler A."/>
            <person name="Kuo A."/>
            <person name="LaButti K."/>
            <person name="Pangilinan J."/>
            <person name="Lipzen A."/>
            <person name="Riley R."/>
            <person name="Andreopoulos W."/>
            <person name="He G."/>
            <person name="Johnson J."/>
            <person name="Nolan M."/>
            <person name="Tritt A."/>
            <person name="Barry K.W."/>
            <person name="Grigoriev I.V."/>
            <person name="Nagy L.G."/>
            <person name="Hibbett D."/>
            <person name="Henrissat B."/>
            <person name="Matheny P.B."/>
            <person name="Labbe J."/>
            <person name="Martin F.M."/>
        </authorList>
    </citation>
    <scope>NUCLEOTIDE SEQUENCE</scope>
    <source>
        <strain evidence="1">HHB10654</strain>
    </source>
</reference>
<organism evidence="1 2">
    <name type="scientific">Artomyces pyxidatus</name>
    <dbReference type="NCBI Taxonomy" id="48021"/>
    <lineage>
        <taxon>Eukaryota</taxon>
        <taxon>Fungi</taxon>
        <taxon>Dikarya</taxon>
        <taxon>Basidiomycota</taxon>
        <taxon>Agaricomycotina</taxon>
        <taxon>Agaricomycetes</taxon>
        <taxon>Russulales</taxon>
        <taxon>Auriscalpiaceae</taxon>
        <taxon>Artomyces</taxon>
    </lineage>
</organism>
<accession>A0ACB8TJZ8</accession>
<reference evidence="1" key="1">
    <citation type="submission" date="2021-03" db="EMBL/GenBank/DDBJ databases">
        <authorList>
            <consortium name="DOE Joint Genome Institute"/>
            <person name="Ahrendt S."/>
            <person name="Looney B.P."/>
            <person name="Miyauchi S."/>
            <person name="Morin E."/>
            <person name="Drula E."/>
            <person name="Courty P.E."/>
            <person name="Chicoki N."/>
            <person name="Fauchery L."/>
            <person name="Kohler A."/>
            <person name="Kuo A."/>
            <person name="Labutti K."/>
            <person name="Pangilinan J."/>
            <person name="Lipzen A."/>
            <person name="Riley R."/>
            <person name="Andreopoulos W."/>
            <person name="He G."/>
            <person name="Johnson J."/>
            <person name="Barry K.W."/>
            <person name="Grigoriev I.V."/>
            <person name="Nagy L."/>
            <person name="Hibbett D."/>
            <person name="Henrissat B."/>
            <person name="Matheny P.B."/>
            <person name="Labbe J."/>
            <person name="Martin F."/>
        </authorList>
    </citation>
    <scope>NUCLEOTIDE SEQUENCE</scope>
    <source>
        <strain evidence="1">HHB10654</strain>
    </source>
</reference>
<evidence type="ECO:0000313" key="2">
    <source>
        <dbReference type="Proteomes" id="UP000814140"/>
    </source>
</evidence>
<dbReference type="Proteomes" id="UP000814140">
    <property type="component" value="Unassembled WGS sequence"/>
</dbReference>
<proteinExistence type="predicted"/>
<keyword evidence="2" id="KW-1185">Reference proteome</keyword>
<name>A0ACB8TJZ8_9AGAM</name>
<protein>
    <submittedName>
        <fullName evidence="1">Uncharacterized protein</fullName>
    </submittedName>
</protein>
<sequence>MSQLSLDSFAYPSSPLPGQTTHLPTPPFSPPQTLTDVPPEASAVLINSLVSFYQQESLWVHRTRAALELALTTVPRQGSLQGAPSSSATFASSSSDTPSMTDESDYQSVKPEPTTPPPLEGRHTRGSRWQQRKKSFKLKLEGMPPHALQHRRRQRRTPGVASAPETGTRLLELFGELMEARMESCHRVSRLVKEANRADLYTS</sequence>